<dbReference type="AlphaFoldDB" id="A0A0B7AFX8"/>
<proteinExistence type="predicted"/>
<sequence length="60" mass="6738">MTVKVQQYRQDISTRSSVYPLADATCTRDTAADNVRVCPYVSAQTIQLTLYSLKLVIELV</sequence>
<evidence type="ECO:0000313" key="1">
    <source>
        <dbReference type="EMBL" id="CEK79527.1"/>
    </source>
</evidence>
<name>A0A0B7AFX8_9EUPU</name>
<reference evidence="1" key="1">
    <citation type="submission" date="2014-12" db="EMBL/GenBank/DDBJ databases">
        <title>Insight into the proteome of Arion vulgaris.</title>
        <authorList>
            <person name="Aradska J."/>
            <person name="Bulat T."/>
            <person name="Smidak R."/>
            <person name="Sarate P."/>
            <person name="Gangsoo J."/>
            <person name="Sialana F."/>
            <person name="Bilban M."/>
            <person name="Lubec G."/>
        </authorList>
    </citation>
    <scope>NUCLEOTIDE SEQUENCE</scope>
    <source>
        <tissue evidence="1">Skin</tissue>
    </source>
</reference>
<accession>A0A0B7AFX8</accession>
<organism evidence="1">
    <name type="scientific">Arion vulgaris</name>
    <dbReference type="NCBI Taxonomy" id="1028688"/>
    <lineage>
        <taxon>Eukaryota</taxon>
        <taxon>Metazoa</taxon>
        <taxon>Spiralia</taxon>
        <taxon>Lophotrochozoa</taxon>
        <taxon>Mollusca</taxon>
        <taxon>Gastropoda</taxon>
        <taxon>Heterobranchia</taxon>
        <taxon>Euthyneura</taxon>
        <taxon>Panpulmonata</taxon>
        <taxon>Eupulmonata</taxon>
        <taxon>Stylommatophora</taxon>
        <taxon>Helicina</taxon>
        <taxon>Arionoidea</taxon>
        <taxon>Arionidae</taxon>
        <taxon>Arion</taxon>
    </lineage>
</organism>
<protein>
    <submittedName>
        <fullName evidence="1">Uncharacterized protein</fullName>
    </submittedName>
</protein>
<dbReference type="EMBL" id="HACG01032662">
    <property type="protein sequence ID" value="CEK79527.1"/>
    <property type="molecule type" value="Transcribed_RNA"/>
</dbReference>
<gene>
    <name evidence="1" type="primary">ORF115946</name>
</gene>